<organism evidence="5 6">
    <name type="scientific">Streptomyces coffeae</name>
    <dbReference type="NCBI Taxonomy" id="621382"/>
    <lineage>
        <taxon>Bacteria</taxon>
        <taxon>Bacillati</taxon>
        <taxon>Actinomycetota</taxon>
        <taxon>Actinomycetes</taxon>
        <taxon>Kitasatosporales</taxon>
        <taxon>Streptomycetaceae</taxon>
        <taxon>Streptomyces</taxon>
    </lineage>
</organism>
<keyword evidence="2 5" id="KW-0560">Oxidoreductase</keyword>
<name>A0ABS1NS71_9ACTN</name>
<evidence type="ECO:0000259" key="4">
    <source>
        <dbReference type="Pfam" id="PF22725"/>
    </source>
</evidence>
<dbReference type="Gene3D" id="3.40.50.720">
    <property type="entry name" value="NAD(P)-binding Rossmann-like Domain"/>
    <property type="match status" value="1"/>
</dbReference>
<evidence type="ECO:0000259" key="3">
    <source>
        <dbReference type="Pfam" id="PF01408"/>
    </source>
</evidence>
<dbReference type="EMBL" id="JAERRF010000051">
    <property type="protein sequence ID" value="MBL1102596.1"/>
    <property type="molecule type" value="Genomic_DNA"/>
</dbReference>
<dbReference type="InterPro" id="IPR030827">
    <property type="entry name" value="Myo_inos_IolG"/>
</dbReference>
<dbReference type="SUPFAM" id="SSF51735">
    <property type="entry name" value="NAD(P)-binding Rossmann-fold domains"/>
    <property type="match status" value="1"/>
</dbReference>
<dbReference type="Pfam" id="PF22725">
    <property type="entry name" value="GFO_IDH_MocA_C3"/>
    <property type="match status" value="1"/>
</dbReference>
<feature type="domain" description="GFO/IDH/MocA-like oxidoreductase" evidence="4">
    <location>
        <begin position="129"/>
        <end position="249"/>
    </location>
</feature>
<dbReference type="Gene3D" id="3.30.360.10">
    <property type="entry name" value="Dihydrodipicolinate Reductase, domain 2"/>
    <property type="match status" value="1"/>
</dbReference>
<dbReference type="NCBIfam" id="TIGR04380">
    <property type="entry name" value="myo_inos_iolG"/>
    <property type="match status" value="1"/>
</dbReference>
<reference evidence="5 6" key="1">
    <citation type="submission" date="2021-01" db="EMBL/GenBank/DDBJ databases">
        <title>WGS of actinomycetes isolated from Thailand.</title>
        <authorList>
            <person name="Thawai C."/>
        </authorList>
    </citation>
    <scope>NUCLEOTIDE SEQUENCE [LARGE SCALE GENOMIC DNA]</scope>
    <source>
        <strain evidence="5 6">CA1R205</strain>
    </source>
</reference>
<proteinExistence type="inferred from homology"/>
<dbReference type="PANTHER" id="PTHR42840:SF3">
    <property type="entry name" value="BINDING ROSSMANN FOLD OXIDOREDUCTASE, PUTATIVE (AFU_ORTHOLOGUE AFUA_2G10240)-RELATED"/>
    <property type="match status" value="1"/>
</dbReference>
<accession>A0ABS1NS71</accession>
<dbReference type="GO" id="GO:0050112">
    <property type="term" value="F:inositol 2-dehydrogenase (NAD+) activity"/>
    <property type="evidence" value="ECO:0007669"/>
    <property type="project" value="UniProtKB-EC"/>
</dbReference>
<comment type="caution">
    <text evidence="5">The sequence shown here is derived from an EMBL/GenBank/DDBJ whole genome shotgun (WGS) entry which is preliminary data.</text>
</comment>
<dbReference type="InterPro" id="IPR036291">
    <property type="entry name" value="NAD(P)-bd_dom_sf"/>
</dbReference>
<protein>
    <submittedName>
        <fullName evidence="5">Inositol 2-dehydrogenase</fullName>
        <ecNumber evidence="5">1.1.1.18</ecNumber>
    </submittedName>
</protein>
<dbReference type="RefSeq" id="WP_201883157.1">
    <property type="nucleotide sequence ID" value="NZ_JAERRF010000051.1"/>
</dbReference>
<sequence>MSVSVGLLGAGFIGGLHMTNIRRHIPGLDLRVVADPAPRARQEVEALGVKHVEDWRAVVDDPSIDAVVVCSPAEDHPEHVAAAAAAGKHIYCEKPIALTVEGADAAIGAAERAGVLLQLGFNRRFDPNFAAMRERVERGAVGRPLIVRITSRDPELPPSSYTRAPGKMLMDTTIHDFDMARFLAGEEIVEVSAFSAALIDTHAAEVNDADTATVMLRFASGAVGVIDNCRKATYGYDQRAEVHGAEGLLRTDNVTELTTVLADQGGFHHAPLPRFFPERYAASFVRALADFADAIENNTPPAVSGWDGRQALVAALAAHRSAVEARTIKITEIAA</sequence>
<evidence type="ECO:0000313" key="6">
    <source>
        <dbReference type="Proteomes" id="UP000634229"/>
    </source>
</evidence>
<dbReference type="InterPro" id="IPR000683">
    <property type="entry name" value="Gfo/Idh/MocA-like_OxRdtase_N"/>
</dbReference>
<dbReference type="Proteomes" id="UP000634229">
    <property type="component" value="Unassembled WGS sequence"/>
</dbReference>
<dbReference type="PANTHER" id="PTHR42840">
    <property type="entry name" value="NAD(P)-BINDING ROSSMANN-FOLD SUPERFAMILY PROTEIN-RELATED"/>
    <property type="match status" value="1"/>
</dbReference>
<dbReference type="InterPro" id="IPR055170">
    <property type="entry name" value="GFO_IDH_MocA-like_dom"/>
</dbReference>
<comment type="similarity">
    <text evidence="1">Belongs to the Gfo/Idh/MocA family.</text>
</comment>
<dbReference type="Pfam" id="PF01408">
    <property type="entry name" value="GFO_IDH_MocA"/>
    <property type="match status" value="1"/>
</dbReference>
<feature type="domain" description="Gfo/Idh/MocA-like oxidoreductase N-terminal" evidence="3">
    <location>
        <begin position="4"/>
        <end position="121"/>
    </location>
</feature>
<dbReference type="SUPFAM" id="SSF55347">
    <property type="entry name" value="Glyceraldehyde-3-phosphate dehydrogenase-like, C-terminal domain"/>
    <property type="match status" value="1"/>
</dbReference>
<gene>
    <name evidence="5" type="primary">iolG</name>
    <name evidence="5" type="ORF">JK363_39595</name>
</gene>
<dbReference type="EC" id="1.1.1.18" evidence="5"/>
<keyword evidence="6" id="KW-1185">Reference proteome</keyword>
<evidence type="ECO:0000256" key="1">
    <source>
        <dbReference type="ARBA" id="ARBA00010928"/>
    </source>
</evidence>
<evidence type="ECO:0000256" key="2">
    <source>
        <dbReference type="ARBA" id="ARBA00023002"/>
    </source>
</evidence>
<evidence type="ECO:0000313" key="5">
    <source>
        <dbReference type="EMBL" id="MBL1102596.1"/>
    </source>
</evidence>